<dbReference type="Proteomes" id="UP000004095">
    <property type="component" value="Unassembled WGS sequence"/>
</dbReference>
<name>A1ZBZ5_MICM2</name>
<dbReference type="AlphaFoldDB" id="A1ZBZ5"/>
<evidence type="ECO:0000259" key="1">
    <source>
        <dbReference type="SMART" id="SM00860"/>
    </source>
</evidence>
<dbReference type="InterPro" id="IPR018958">
    <property type="entry name" value="Knr4/Smi1-like_dom"/>
</dbReference>
<dbReference type="EMBL" id="AAWS01000001">
    <property type="protein sequence ID" value="EAY31797.1"/>
    <property type="molecule type" value="Genomic_DNA"/>
</dbReference>
<protein>
    <recommendedName>
        <fullName evidence="1">Knr4/Smi1-like domain-containing protein</fullName>
    </recommendedName>
</protein>
<dbReference type="SMART" id="SM00860">
    <property type="entry name" value="SMI1_KNR4"/>
    <property type="match status" value="1"/>
</dbReference>
<dbReference type="SUPFAM" id="SSF160631">
    <property type="entry name" value="SMI1/KNR4-like"/>
    <property type="match status" value="1"/>
</dbReference>
<feature type="domain" description="Knr4/Smi1-like" evidence="1">
    <location>
        <begin position="24"/>
        <end position="122"/>
    </location>
</feature>
<evidence type="ECO:0000313" key="2">
    <source>
        <dbReference type="EMBL" id="EAY31797.1"/>
    </source>
</evidence>
<dbReference type="OrthoDB" id="515110at2"/>
<reference evidence="2 3" key="1">
    <citation type="submission" date="2007-01" db="EMBL/GenBank/DDBJ databases">
        <authorList>
            <person name="Haygood M."/>
            <person name="Podell S."/>
            <person name="Anderson C."/>
            <person name="Hopkinson B."/>
            <person name="Roe K."/>
            <person name="Barbeau K."/>
            <person name="Gaasterland T."/>
            <person name="Ferriera S."/>
            <person name="Johnson J."/>
            <person name="Kravitz S."/>
            <person name="Beeson K."/>
            <person name="Sutton G."/>
            <person name="Rogers Y.-H."/>
            <person name="Friedman R."/>
            <person name="Frazier M."/>
            <person name="Venter J.C."/>
        </authorList>
    </citation>
    <scope>NUCLEOTIDE SEQUENCE [LARGE SCALE GENOMIC DNA]</scope>
    <source>
        <strain evidence="2 3">ATCC 23134</strain>
    </source>
</reference>
<proteinExistence type="predicted"/>
<dbReference type="InterPro" id="IPR037883">
    <property type="entry name" value="Knr4/Smi1-like_sf"/>
</dbReference>
<keyword evidence="3" id="KW-1185">Reference proteome</keyword>
<organism evidence="2 3">
    <name type="scientific">Microscilla marina ATCC 23134</name>
    <dbReference type="NCBI Taxonomy" id="313606"/>
    <lineage>
        <taxon>Bacteria</taxon>
        <taxon>Pseudomonadati</taxon>
        <taxon>Bacteroidota</taxon>
        <taxon>Cytophagia</taxon>
        <taxon>Cytophagales</taxon>
        <taxon>Microscillaceae</taxon>
        <taxon>Microscilla</taxon>
    </lineage>
</organism>
<comment type="caution">
    <text evidence="2">The sequence shown here is derived from an EMBL/GenBank/DDBJ whole genome shotgun (WGS) entry which is preliminary data.</text>
</comment>
<accession>A1ZBZ5</accession>
<evidence type="ECO:0000313" key="3">
    <source>
        <dbReference type="Proteomes" id="UP000004095"/>
    </source>
</evidence>
<gene>
    <name evidence="2" type="ORF">M23134_01826</name>
</gene>
<sequence length="268" mass="30460">MNNPHVQEIIKVIQAFGHEVANSGLPAEEIRKAEEALQVKFPEVLVDFYLQLGNHPVYKNRGCYEYNIRSLSSLYPADEDGYLTLFSEGGGYDSVWECVRVEELGKAEPIAEFWVVDSVYDRHPLLEGLQNVTFANLTAPHHLKKAHYANVTQVANFTAGLPEVIPGELFITPELYVQTDQVAETDKFNVIVGASTPQTLLSFITHSSRQKHQTLLHNLWLNIEPEDAFEVELLGQFSEQQLEKLYYNSRQVSVKELRELLDKENKAT</sequence>
<dbReference type="RefSeq" id="WP_002692476.1">
    <property type="nucleotide sequence ID" value="NZ_AAWS01000001.1"/>
</dbReference>